<sequence length="241" mass="27879">MNTQEGNKLKFQLLTILRQNIWNLITTAVIGFCLALFSIQNLYPLRYGYDGKTSYDLFWLLAIFANVNTALAIGYKETVAYFLNLSYTREKYYKGNMMFSFIISFITSIVILLVYIINLLKDKLYKLNGIVSYMGFSFEGFTAYSYVKIVFITFILITFICAFANFISVISLSSKFIRIIINFIIFGSIFLVIFQEKFGNKLIKFISYINSNLTLALMFYLASSIILYILAKKVLMHIDID</sequence>
<dbReference type="RefSeq" id="WP_211141882.1">
    <property type="nucleotide sequence ID" value="NZ_JAEEGB010000006.1"/>
</dbReference>
<evidence type="ECO:0000313" key="2">
    <source>
        <dbReference type="EMBL" id="MBI6872378.1"/>
    </source>
</evidence>
<evidence type="ECO:0000256" key="1">
    <source>
        <dbReference type="SAM" id="Phobius"/>
    </source>
</evidence>
<dbReference type="EMBL" id="JAEEGB010000006">
    <property type="protein sequence ID" value="MBI6872378.1"/>
    <property type="molecule type" value="Genomic_DNA"/>
</dbReference>
<feature type="transmembrane region" description="Helical" evidence="1">
    <location>
        <begin position="214"/>
        <end position="231"/>
    </location>
</feature>
<keyword evidence="1" id="KW-0472">Membrane</keyword>
<evidence type="ECO:0000313" key="3">
    <source>
        <dbReference type="Proteomes" id="UP000622687"/>
    </source>
</evidence>
<reference evidence="2" key="1">
    <citation type="submission" date="2020-12" db="EMBL/GenBank/DDBJ databases">
        <title>Clostridium thailandense sp. nov., a novel acetogenic bacterium isolated from peat land soil in Thailand.</title>
        <authorList>
            <person name="Chaikitkaew S."/>
            <person name="Birkeland N.K."/>
        </authorList>
    </citation>
    <scope>NUCLEOTIDE SEQUENCE</scope>
    <source>
        <strain evidence="2">DSM 17425</strain>
    </source>
</reference>
<feature type="transmembrane region" description="Helical" evidence="1">
    <location>
        <begin position="57"/>
        <end position="75"/>
    </location>
</feature>
<dbReference type="AlphaFoldDB" id="A0A934HX43"/>
<dbReference type="Proteomes" id="UP000622687">
    <property type="component" value="Unassembled WGS sequence"/>
</dbReference>
<keyword evidence="1" id="KW-1133">Transmembrane helix</keyword>
<keyword evidence="1" id="KW-0812">Transmembrane</keyword>
<accession>A0A934HX43</accession>
<gene>
    <name evidence="2" type="ORF">I6U51_06605</name>
</gene>
<protein>
    <recommendedName>
        <fullName evidence="4">ABC-2 family transporter protein</fullName>
    </recommendedName>
</protein>
<proteinExistence type="predicted"/>
<evidence type="ECO:0008006" key="4">
    <source>
        <dbReference type="Google" id="ProtNLM"/>
    </source>
</evidence>
<organism evidence="2 3">
    <name type="scientific">Clostridium aciditolerans</name>
    <dbReference type="NCBI Taxonomy" id="339861"/>
    <lineage>
        <taxon>Bacteria</taxon>
        <taxon>Bacillati</taxon>
        <taxon>Bacillota</taxon>
        <taxon>Clostridia</taxon>
        <taxon>Eubacteriales</taxon>
        <taxon>Clostridiaceae</taxon>
        <taxon>Clostridium</taxon>
    </lineage>
</organism>
<name>A0A934HX43_9CLOT</name>
<feature type="transmembrane region" description="Helical" evidence="1">
    <location>
        <begin position="143"/>
        <end position="164"/>
    </location>
</feature>
<feature type="transmembrane region" description="Helical" evidence="1">
    <location>
        <begin position="176"/>
        <end position="194"/>
    </location>
</feature>
<feature type="transmembrane region" description="Helical" evidence="1">
    <location>
        <begin position="21"/>
        <end position="45"/>
    </location>
</feature>
<keyword evidence="3" id="KW-1185">Reference proteome</keyword>
<feature type="transmembrane region" description="Helical" evidence="1">
    <location>
        <begin position="96"/>
        <end position="117"/>
    </location>
</feature>
<comment type="caution">
    <text evidence="2">The sequence shown here is derived from an EMBL/GenBank/DDBJ whole genome shotgun (WGS) entry which is preliminary data.</text>
</comment>